<keyword evidence="2" id="KW-0547">Nucleotide-binding</keyword>
<feature type="binding site" evidence="2">
    <location>
        <position position="102"/>
    </location>
    <ligand>
        <name>ATP</name>
        <dbReference type="ChEBI" id="CHEBI:30616"/>
    </ligand>
</feature>
<organism evidence="3 4">
    <name type="scientific">Megasphaera stantonii</name>
    <dbReference type="NCBI Taxonomy" id="2144175"/>
    <lineage>
        <taxon>Bacteria</taxon>
        <taxon>Bacillati</taxon>
        <taxon>Bacillota</taxon>
        <taxon>Negativicutes</taxon>
        <taxon>Veillonellales</taxon>
        <taxon>Veillonellaceae</taxon>
        <taxon>Megasphaera</taxon>
    </lineage>
</organism>
<comment type="subcellular location">
    <subcellularLocation>
        <location evidence="2">Cytoplasm</location>
    </subcellularLocation>
</comment>
<feature type="binding site" evidence="2">
    <location>
        <position position="183"/>
    </location>
    <ligand>
        <name>ATP</name>
        <dbReference type="ChEBI" id="CHEBI:30616"/>
    </ligand>
</feature>
<comment type="function">
    <text evidence="2">Catalyzes the formation of N(4)-acetylcytidine (ac(4)C) at the wobble position of elongator tRNA(Met), using acetate and ATP as substrates. First activates an acetate ion to form acetyladenylate (Ac-AMP) and then transfers the acetyl group to tRNA to form ac(4)C34.</text>
</comment>
<keyword evidence="4" id="KW-1185">Reference proteome</keyword>
<dbReference type="HAMAP" id="MF_01539">
    <property type="entry name" value="TmcAL"/>
    <property type="match status" value="1"/>
</dbReference>
<evidence type="ECO:0000256" key="2">
    <source>
        <dbReference type="HAMAP-Rule" id="MF_01539"/>
    </source>
</evidence>
<evidence type="ECO:0000256" key="1">
    <source>
        <dbReference type="ARBA" id="ARBA00022694"/>
    </source>
</evidence>
<sequence length="405" mass="44606">MNRIAVIAEYNPFHNGHHYMLRTLRSRFGSSAPIVVVMSGSFVQRGEPALFDKWTRASWALDGGADCVVELPALYALSSAEGFAAGAVRLAARLGCTHLSCGVEDGTADDFHRLAQASLAVLDDFRPGQTGLTYGQYVSQATASQTTPETAALLGEPNALLALEYVKAIHRYAPSFEFVPILRQGKHDGADLTGPFASASAIRRELQAGRLEDAAPYLPAKELADIGRLLSQGQYADYSRYGDCILYRSRLLSPQELLALPAFSEGLENRWQRCLLQSTSWPEALDALKTKRYAYSRLRRMGAYTALAVSRADMEKAYLEGPQYGRVLALSPLGASVLKEAKKEIPIITRLRTGLNRLSPFGQRMIQYDMRSTDIQSLCFRSPSGRGGLKDYYASPSMKKSIFRQ</sequence>
<proteinExistence type="inferred from homology"/>
<dbReference type="GO" id="GO:0005524">
    <property type="term" value="F:ATP binding"/>
    <property type="evidence" value="ECO:0007669"/>
    <property type="project" value="UniProtKB-KW"/>
</dbReference>
<dbReference type="Pfam" id="PF05636">
    <property type="entry name" value="HIGH_NTase1"/>
    <property type="match status" value="1"/>
</dbReference>
<dbReference type="AlphaFoldDB" id="A0A346B1J0"/>
<comment type="similarity">
    <text evidence="2">Belongs to the TmcAL family.</text>
</comment>
<comment type="caution">
    <text evidence="2">Lacks conserved residue(s) required for the propagation of feature annotation.</text>
</comment>
<dbReference type="PANTHER" id="PTHR37825">
    <property type="entry name" value="TRNA(MET) CYTIDINE ACETATE LIGASE"/>
    <property type="match status" value="1"/>
</dbReference>
<dbReference type="GO" id="GO:0006400">
    <property type="term" value="P:tRNA modification"/>
    <property type="evidence" value="ECO:0007669"/>
    <property type="project" value="UniProtKB-UniRule"/>
</dbReference>
<evidence type="ECO:0000313" key="3">
    <source>
        <dbReference type="EMBL" id="AXL21983.1"/>
    </source>
</evidence>
<dbReference type="GO" id="GO:0005737">
    <property type="term" value="C:cytoplasm"/>
    <property type="evidence" value="ECO:0007669"/>
    <property type="project" value="UniProtKB-SubCell"/>
</dbReference>
<dbReference type="Gene3D" id="3.40.50.620">
    <property type="entry name" value="HUPs"/>
    <property type="match status" value="1"/>
</dbReference>
<keyword evidence="2" id="KW-0694">RNA-binding</keyword>
<keyword evidence="2" id="KW-0067">ATP-binding</keyword>
<gene>
    <name evidence="2" type="primary">tmcAL</name>
    <name evidence="3" type="ORF">DKB62_10645</name>
</gene>
<dbReference type="EMBL" id="CP029462">
    <property type="protein sequence ID" value="AXL21983.1"/>
    <property type="molecule type" value="Genomic_DNA"/>
</dbReference>
<dbReference type="GO" id="GO:0016879">
    <property type="term" value="F:ligase activity, forming carbon-nitrogen bonds"/>
    <property type="evidence" value="ECO:0007669"/>
    <property type="project" value="UniProtKB-UniRule"/>
</dbReference>
<accession>A0A346B1J0</accession>
<keyword evidence="1 2" id="KW-0819">tRNA processing</keyword>
<dbReference type="RefSeq" id="WP_087476936.1">
    <property type="nucleotide sequence ID" value="NZ_CALYAU010000017.1"/>
</dbReference>
<protein>
    <recommendedName>
        <fullName evidence="2">tRNA(Met) cytidine acetate ligase</fullName>
        <ecNumber evidence="2">6.3.4.-</ecNumber>
    </recommendedName>
</protein>
<dbReference type="SUPFAM" id="SSF52374">
    <property type="entry name" value="Nucleotidylyl transferase"/>
    <property type="match status" value="1"/>
</dbReference>
<dbReference type="InterPro" id="IPR008513">
    <property type="entry name" value="tRNA(Met)_cyd_acetate_ligase"/>
</dbReference>
<dbReference type="EC" id="6.3.4.-" evidence="2"/>
<dbReference type="GO" id="GO:0000049">
    <property type="term" value="F:tRNA binding"/>
    <property type="evidence" value="ECO:0007669"/>
    <property type="project" value="UniProtKB-KW"/>
</dbReference>
<evidence type="ECO:0000313" key="4">
    <source>
        <dbReference type="Proteomes" id="UP000254337"/>
    </source>
</evidence>
<feature type="binding site" evidence="2">
    <location>
        <begin position="7"/>
        <end position="20"/>
    </location>
    <ligand>
        <name>ATP</name>
        <dbReference type="ChEBI" id="CHEBI:30616"/>
    </ligand>
</feature>
<reference evidence="3 4" key="1">
    <citation type="submission" date="2018-05" db="EMBL/GenBank/DDBJ databases">
        <title>Complete genome sequence of Megasphaera sp. AJH120T, isolated from the ceca of a chicken.</title>
        <authorList>
            <person name="Maki J."/>
            <person name="Looft T."/>
        </authorList>
    </citation>
    <scope>NUCLEOTIDE SEQUENCE [LARGE SCALE GENOMIC DNA]</scope>
    <source>
        <strain evidence="3 4">AJH120</strain>
    </source>
</reference>
<keyword evidence="2" id="KW-0436">Ligase</keyword>
<keyword evidence="2" id="KW-0820">tRNA-binding</keyword>
<name>A0A346B1J0_9FIRM</name>
<dbReference type="KEGG" id="meg:DKB62_10645"/>
<dbReference type="PANTHER" id="PTHR37825:SF1">
    <property type="entry name" value="TRNA(MET) CYTIDINE ACETATE LIGASE"/>
    <property type="match status" value="1"/>
</dbReference>
<dbReference type="InterPro" id="IPR014729">
    <property type="entry name" value="Rossmann-like_a/b/a_fold"/>
</dbReference>
<feature type="binding site" evidence="2">
    <location>
        <position position="158"/>
    </location>
    <ligand>
        <name>ATP</name>
        <dbReference type="ChEBI" id="CHEBI:30616"/>
    </ligand>
</feature>
<keyword evidence="2" id="KW-0963">Cytoplasm</keyword>
<dbReference type="Proteomes" id="UP000254337">
    <property type="component" value="Chromosome"/>
</dbReference>
<dbReference type="OrthoDB" id="9769796at2"/>
<comment type="catalytic activity">
    <reaction evidence="2">
        <text>cytidine(34) in elongator tRNA(Met) + acetate + ATP = N(4)-acetylcytidine(34) in elongator tRNA(Met) + AMP + diphosphate</text>
        <dbReference type="Rhea" id="RHEA:58144"/>
        <dbReference type="Rhea" id="RHEA-COMP:10693"/>
        <dbReference type="Rhea" id="RHEA-COMP:10694"/>
        <dbReference type="ChEBI" id="CHEBI:30089"/>
        <dbReference type="ChEBI" id="CHEBI:30616"/>
        <dbReference type="ChEBI" id="CHEBI:33019"/>
        <dbReference type="ChEBI" id="CHEBI:74900"/>
        <dbReference type="ChEBI" id="CHEBI:82748"/>
        <dbReference type="ChEBI" id="CHEBI:456215"/>
    </reaction>
</comment>